<evidence type="ECO:0008006" key="3">
    <source>
        <dbReference type="Google" id="ProtNLM"/>
    </source>
</evidence>
<evidence type="ECO:0000313" key="2">
    <source>
        <dbReference type="Proteomes" id="UP000716322"/>
    </source>
</evidence>
<gene>
    <name evidence="1" type="ORF">HAV22_02755</name>
</gene>
<name>A0ABX0P5T7_9BURK</name>
<protein>
    <recommendedName>
        <fullName evidence="3">DUF4123 domain-containing protein</fullName>
    </recommendedName>
</protein>
<reference evidence="1 2" key="1">
    <citation type="submission" date="2020-03" db="EMBL/GenBank/DDBJ databases">
        <title>Genome sequence of strain Massilia sp. TW-1.</title>
        <authorList>
            <person name="Chaudhary D.K."/>
        </authorList>
    </citation>
    <scope>NUCLEOTIDE SEQUENCE [LARGE SCALE GENOMIC DNA]</scope>
    <source>
        <strain evidence="1 2">TW-1</strain>
    </source>
</reference>
<sequence length="311" mass="33083">MDGSAPPTATASASRARGAYRHPYPGVAGRLLARVLNARTLARVRLALFARLPFPVLRSDVADVVYVTWMVDARAAAALLPAGLRLWTHEGKTPLTVLTYRHGHFGPALAGPLRRLFPSPLQSNWRLYLDGPLPPGAPPQTVWFLENIIDNGAYVAATRLFSDIMQTHRPAHFSHGPRGDGYATRIEPGDGSAPSFACTVAPAVRPALPPDFAAAFASWNDAVTMLACQDAALGWSARLGKLVLSHIDLPIPLDAVRALVPAGPVACSLLDALPAAGEPLCFLVPQVPFRVLSETVLADPRSGGLGEPTLR</sequence>
<dbReference type="Pfam" id="PF09844">
    <property type="entry name" value="DUF2071"/>
    <property type="match status" value="1"/>
</dbReference>
<dbReference type="InterPro" id="IPR018644">
    <property type="entry name" value="DUF2071"/>
</dbReference>
<comment type="caution">
    <text evidence="1">The sequence shown here is derived from an EMBL/GenBank/DDBJ whole genome shotgun (WGS) entry which is preliminary data.</text>
</comment>
<organism evidence="1 2">
    <name type="scientific">Telluria antibiotica</name>
    <dbReference type="NCBI Taxonomy" id="2717319"/>
    <lineage>
        <taxon>Bacteria</taxon>
        <taxon>Pseudomonadati</taxon>
        <taxon>Pseudomonadota</taxon>
        <taxon>Betaproteobacteria</taxon>
        <taxon>Burkholderiales</taxon>
        <taxon>Oxalobacteraceae</taxon>
        <taxon>Telluria group</taxon>
        <taxon>Telluria</taxon>
    </lineage>
</organism>
<accession>A0ABX0P5T7</accession>
<keyword evidence="2" id="KW-1185">Reference proteome</keyword>
<dbReference type="RefSeq" id="WP_166856204.1">
    <property type="nucleotide sequence ID" value="NZ_JAAQOM010000001.1"/>
</dbReference>
<proteinExistence type="predicted"/>
<evidence type="ECO:0000313" key="1">
    <source>
        <dbReference type="EMBL" id="NIA52576.1"/>
    </source>
</evidence>
<dbReference type="Proteomes" id="UP000716322">
    <property type="component" value="Unassembled WGS sequence"/>
</dbReference>
<dbReference type="EMBL" id="JAAQOM010000001">
    <property type="protein sequence ID" value="NIA52576.1"/>
    <property type="molecule type" value="Genomic_DNA"/>
</dbReference>